<feature type="region of interest" description="Disordered" evidence="6">
    <location>
        <begin position="368"/>
        <end position="387"/>
    </location>
</feature>
<keyword evidence="2" id="KW-0479">Metal-binding</keyword>
<evidence type="ECO:0000313" key="9">
    <source>
        <dbReference type="Proteomes" id="UP000799423"/>
    </source>
</evidence>
<feature type="compositionally biased region" description="Low complexity" evidence="6">
    <location>
        <begin position="373"/>
        <end position="387"/>
    </location>
</feature>
<dbReference type="GO" id="GO:0008270">
    <property type="term" value="F:zinc ion binding"/>
    <property type="evidence" value="ECO:0007669"/>
    <property type="project" value="InterPro"/>
</dbReference>
<keyword evidence="3" id="KW-0805">Transcription regulation</keyword>
<evidence type="ECO:0000256" key="2">
    <source>
        <dbReference type="ARBA" id="ARBA00022723"/>
    </source>
</evidence>
<evidence type="ECO:0000259" key="7">
    <source>
        <dbReference type="Pfam" id="PF04082"/>
    </source>
</evidence>
<evidence type="ECO:0000256" key="4">
    <source>
        <dbReference type="ARBA" id="ARBA00023163"/>
    </source>
</evidence>
<feature type="domain" description="Xylanolytic transcriptional activator regulatory" evidence="7">
    <location>
        <begin position="6"/>
        <end position="191"/>
    </location>
</feature>
<comment type="subcellular location">
    <subcellularLocation>
        <location evidence="1">Nucleus</location>
    </subcellularLocation>
</comment>
<accession>A0A6A7AS47</accession>
<feature type="non-terminal residue" evidence="8">
    <location>
        <position position="1"/>
    </location>
</feature>
<organism evidence="8 9">
    <name type="scientific">Plenodomus tracheiphilus IPT5</name>
    <dbReference type="NCBI Taxonomy" id="1408161"/>
    <lineage>
        <taxon>Eukaryota</taxon>
        <taxon>Fungi</taxon>
        <taxon>Dikarya</taxon>
        <taxon>Ascomycota</taxon>
        <taxon>Pezizomycotina</taxon>
        <taxon>Dothideomycetes</taxon>
        <taxon>Pleosporomycetidae</taxon>
        <taxon>Pleosporales</taxon>
        <taxon>Pleosporineae</taxon>
        <taxon>Leptosphaeriaceae</taxon>
        <taxon>Plenodomus</taxon>
    </lineage>
</organism>
<dbReference type="Proteomes" id="UP000799423">
    <property type="component" value="Unassembled WGS sequence"/>
</dbReference>
<dbReference type="CDD" id="cd12148">
    <property type="entry name" value="fungal_TF_MHR"/>
    <property type="match status" value="1"/>
</dbReference>
<dbReference type="Pfam" id="PF04082">
    <property type="entry name" value="Fungal_trans"/>
    <property type="match status" value="1"/>
</dbReference>
<dbReference type="InterPro" id="IPR007219">
    <property type="entry name" value="XnlR_reg_dom"/>
</dbReference>
<keyword evidence="4" id="KW-0804">Transcription</keyword>
<dbReference type="GO" id="GO:0005634">
    <property type="term" value="C:nucleus"/>
    <property type="evidence" value="ECO:0007669"/>
    <property type="project" value="UniProtKB-SubCell"/>
</dbReference>
<dbReference type="GO" id="GO:0003677">
    <property type="term" value="F:DNA binding"/>
    <property type="evidence" value="ECO:0007669"/>
    <property type="project" value="InterPro"/>
</dbReference>
<sequence length="488" mass="54266">RNRYTNYFDKAHNEYFMMKKDSFLSRIHDPVSGLETQSLKLIVLAHGASISPPHAHLSRRFYELSRKYFEQAELGKGFLTIAALQSCILLALFELKQALFTRAWNSVSRANWMVQMFVLQNMDGNLTSPTQKQAQGHLLPPAIDGLEIEERRRTFWAAFNLSCFASIGAGWKSYFLVNCADITTLLPNDDFPDSPSRLTLYDAFRLSDIEKLTAGQALISINALCGRCLTHITHAVSKAGPESEDYDFWMHHCHLIESATHMASTSLSPSYRSQTEPSTLCCNISLQAILVCLHNAGAVRVTRTYASQLPNAYSQTSCQKAALEIARLTRMMMGHIDLTNMSPFIPWSIYVAAQACIRALHSNNITKQGLRTSTSPSRGSSSSSSSSMMDFWVMPPNTTDDITTGSTNGLVKASLFDCNARAESPASRLALLDSLKCLMDALGFFKHFSPVLGVYEAELREELNIGKSSTDDRLIGFVNFPLDGQHLL</sequence>
<gene>
    <name evidence="8" type="ORF">T440DRAFT_406575</name>
</gene>
<protein>
    <recommendedName>
        <fullName evidence="7">Xylanolytic transcriptional activator regulatory domain-containing protein</fullName>
    </recommendedName>
</protein>
<evidence type="ECO:0000256" key="6">
    <source>
        <dbReference type="SAM" id="MobiDB-lite"/>
    </source>
</evidence>
<dbReference type="EMBL" id="MU006339">
    <property type="protein sequence ID" value="KAF2846071.1"/>
    <property type="molecule type" value="Genomic_DNA"/>
</dbReference>
<keyword evidence="5" id="KW-0539">Nucleus</keyword>
<evidence type="ECO:0000256" key="3">
    <source>
        <dbReference type="ARBA" id="ARBA00023015"/>
    </source>
</evidence>
<dbReference type="PANTHER" id="PTHR47338">
    <property type="entry name" value="ZN(II)2CYS6 TRANSCRIPTION FACTOR (EUROFUNG)-RELATED"/>
    <property type="match status" value="1"/>
</dbReference>
<dbReference type="AlphaFoldDB" id="A0A6A7AS47"/>
<reference evidence="8" key="1">
    <citation type="submission" date="2020-01" db="EMBL/GenBank/DDBJ databases">
        <authorList>
            <consortium name="DOE Joint Genome Institute"/>
            <person name="Haridas S."/>
            <person name="Albert R."/>
            <person name="Binder M."/>
            <person name="Bloem J."/>
            <person name="Labutti K."/>
            <person name="Salamov A."/>
            <person name="Andreopoulos B."/>
            <person name="Baker S.E."/>
            <person name="Barry K."/>
            <person name="Bills G."/>
            <person name="Bluhm B.H."/>
            <person name="Cannon C."/>
            <person name="Castanera R."/>
            <person name="Culley D.E."/>
            <person name="Daum C."/>
            <person name="Ezra D."/>
            <person name="Gonzalez J.B."/>
            <person name="Henrissat B."/>
            <person name="Kuo A."/>
            <person name="Liang C."/>
            <person name="Lipzen A."/>
            <person name="Lutzoni F."/>
            <person name="Magnuson J."/>
            <person name="Mondo S."/>
            <person name="Nolan M."/>
            <person name="Ohm R."/>
            <person name="Pangilinan J."/>
            <person name="Park H.-J."/>
            <person name="Ramirez L."/>
            <person name="Alfaro M."/>
            <person name="Sun H."/>
            <person name="Tritt A."/>
            <person name="Yoshinaga Y."/>
            <person name="Zwiers L.-H."/>
            <person name="Turgeon B.G."/>
            <person name="Goodwin S.B."/>
            <person name="Spatafora J.W."/>
            <person name="Crous P.W."/>
            <person name="Grigoriev I.V."/>
        </authorList>
    </citation>
    <scope>NUCLEOTIDE SEQUENCE</scope>
    <source>
        <strain evidence="8">IPT5</strain>
    </source>
</reference>
<evidence type="ECO:0000256" key="1">
    <source>
        <dbReference type="ARBA" id="ARBA00004123"/>
    </source>
</evidence>
<name>A0A6A7AS47_9PLEO</name>
<dbReference type="PANTHER" id="PTHR47338:SF10">
    <property type="entry name" value="TRANSCRIPTION FACTOR DOMAIN-CONTAINING PROTEIN-RELATED"/>
    <property type="match status" value="1"/>
</dbReference>
<evidence type="ECO:0000256" key="5">
    <source>
        <dbReference type="ARBA" id="ARBA00023242"/>
    </source>
</evidence>
<dbReference type="GO" id="GO:0006351">
    <property type="term" value="P:DNA-templated transcription"/>
    <property type="evidence" value="ECO:0007669"/>
    <property type="project" value="InterPro"/>
</dbReference>
<proteinExistence type="predicted"/>
<dbReference type="OrthoDB" id="3037908at2759"/>
<keyword evidence="9" id="KW-1185">Reference proteome</keyword>
<dbReference type="GO" id="GO:0000981">
    <property type="term" value="F:DNA-binding transcription factor activity, RNA polymerase II-specific"/>
    <property type="evidence" value="ECO:0007669"/>
    <property type="project" value="InterPro"/>
</dbReference>
<dbReference type="InterPro" id="IPR050815">
    <property type="entry name" value="TF_fung"/>
</dbReference>
<evidence type="ECO:0000313" key="8">
    <source>
        <dbReference type="EMBL" id="KAF2846071.1"/>
    </source>
</evidence>